<dbReference type="OrthoDB" id="6119954at2759"/>
<feature type="domain" description="Peptidase M20 dimerisation" evidence="3">
    <location>
        <begin position="178"/>
        <end position="275"/>
    </location>
</feature>
<dbReference type="CDD" id="cd05672">
    <property type="entry name" value="M20_ACY1L2-like"/>
    <property type="match status" value="1"/>
</dbReference>
<accession>A0A9P6FY78</accession>
<sequence>MQDKPSKHVVDAIDAASAELRQVSLKIHDNPEVGFKEVFAHKTLTDYLLQKGFQVTKHACGLDTAFIAEFVQDQGVPESAEQPLPSVGFCSEFDSLPGIGHGCGHNLIAISGLAAVLGVKTAMEKSQIRGRVRLLGTPGEETLGGKIPMIERGALDGLDACMMVHPGQSDILYRQPLGVGRLEVEYHGKAAHASTSPWEGKNALDAMCMAYNAIGLLRQQTLPTNRIHSIIKNGGQATNIVPELVTASIMYRANKQAELVHLQKQIVEILESSAEATGCTVKVDKVMEYLPLNNNSFLTDRFGSYMTSMGAHFQTRDQDEVTPAGSTDMGNITVALPGCHPVFNIASLDSTREPGLSTHSILFAERARTEIAHQSVIRAAKALALTGLDVIMDAEYTKNVRKEFEENKSLSRN</sequence>
<dbReference type="InterPro" id="IPR036264">
    <property type="entry name" value="Bact_exopeptidase_dim_dom"/>
</dbReference>
<dbReference type="Pfam" id="PF07687">
    <property type="entry name" value="M20_dimer"/>
    <property type="match status" value="1"/>
</dbReference>
<comment type="caution">
    <text evidence="4">The sequence shown here is derived from an EMBL/GenBank/DDBJ whole genome shotgun (WGS) entry which is preliminary data.</text>
</comment>
<evidence type="ECO:0000313" key="4">
    <source>
        <dbReference type="EMBL" id="KAF9583637.1"/>
    </source>
</evidence>
<dbReference type="PANTHER" id="PTHR30575">
    <property type="entry name" value="PEPTIDASE M20"/>
    <property type="match status" value="1"/>
</dbReference>
<name>A0A9P6FY78_9FUNG</name>
<dbReference type="InterPro" id="IPR052030">
    <property type="entry name" value="Peptidase_M20/M20A_hydrolases"/>
</dbReference>
<protein>
    <recommendedName>
        <fullName evidence="2">Peptidase M20 domain-containing protein 2</fullName>
    </recommendedName>
</protein>
<dbReference type="Pfam" id="PF01546">
    <property type="entry name" value="Peptidase_M20"/>
    <property type="match status" value="1"/>
</dbReference>
<dbReference type="EMBL" id="JAABOA010000638">
    <property type="protein sequence ID" value="KAF9583637.1"/>
    <property type="molecule type" value="Genomic_DNA"/>
</dbReference>
<dbReference type="SUPFAM" id="SSF55031">
    <property type="entry name" value="Bacterial exopeptidase dimerisation domain"/>
    <property type="match status" value="1"/>
</dbReference>
<dbReference type="InterPro" id="IPR011650">
    <property type="entry name" value="Peptidase_M20_dimer"/>
</dbReference>
<dbReference type="AlphaFoldDB" id="A0A9P6FY78"/>
<dbReference type="PIRSF" id="PIRSF037226">
    <property type="entry name" value="Amidohydrolase_ACY1L2_prd"/>
    <property type="match status" value="1"/>
</dbReference>
<gene>
    <name evidence="4" type="ORF">BGW38_008961</name>
</gene>
<evidence type="ECO:0000256" key="1">
    <source>
        <dbReference type="ARBA" id="ARBA00006247"/>
    </source>
</evidence>
<proteinExistence type="inferred from homology"/>
<dbReference type="GO" id="GO:0016805">
    <property type="term" value="F:dipeptidase activity"/>
    <property type="evidence" value="ECO:0007669"/>
    <property type="project" value="InterPro"/>
</dbReference>
<comment type="similarity">
    <text evidence="1 2">Belongs to the peptidase M20A family.</text>
</comment>
<dbReference type="NCBIfam" id="TIGR01891">
    <property type="entry name" value="amidohydrolases"/>
    <property type="match status" value="1"/>
</dbReference>
<reference evidence="4" key="1">
    <citation type="journal article" date="2020" name="Fungal Divers.">
        <title>Resolving the Mortierellaceae phylogeny through synthesis of multi-gene phylogenetics and phylogenomics.</title>
        <authorList>
            <person name="Vandepol N."/>
            <person name="Liber J."/>
            <person name="Desiro A."/>
            <person name="Na H."/>
            <person name="Kennedy M."/>
            <person name="Barry K."/>
            <person name="Grigoriev I.V."/>
            <person name="Miller A.N."/>
            <person name="O'Donnell K."/>
            <person name="Stajich J.E."/>
            <person name="Bonito G."/>
        </authorList>
    </citation>
    <scope>NUCLEOTIDE SEQUENCE</scope>
    <source>
        <strain evidence="4">KOD1015</strain>
    </source>
</reference>
<dbReference type="FunFam" id="3.30.70.360:FF:000004">
    <property type="entry name" value="Peptidase M20 domain-containing protein 2"/>
    <property type="match status" value="1"/>
</dbReference>
<evidence type="ECO:0000256" key="2">
    <source>
        <dbReference type="PIRNR" id="PIRNR037226"/>
    </source>
</evidence>
<dbReference type="Proteomes" id="UP000780801">
    <property type="component" value="Unassembled WGS sequence"/>
</dbReference>
<dbReference type="Gene3D" id="3.30.70.360">
    <property type="match status" value="1"/>
</dbReference>
<dbReference type="PANTHER" id="PTHR30575:SF0">
    <property type="entry name" value="XAA-ARG DIPEPTIDASE"/>
    <property type="match status" value="1"/>
</dbReference>
<organism evidence="4 5">
    <name type="scientific">Lunasporangiospora selenospora</name>
    <dbReference type="NCBI Taxonomy" id="979761"/>
    <lineage>
        <taxon>Eukaryota</taxon>
        <taxon>Fungi</taxon>
        <taxon>Fungi incertae sedis</taxon>
        <taxon>Mucoromycota</taxon>
        <taxon>Mortierellomycotina</taxon>
        <taxon>Mortierellomycetes</taxon>
        <taxon>Mortierellales</taxon>
        <taxon>Mortierellaceae</taxon>
        <taxon>Lunasporangiospora</taxon>
    </lineage>
</organism>
<evidence type="ECO:0000259" key="3">
    <source>
        <dbReference type="Pfam" id="PF07687"/>
    </source>
</evidence>
<dbReference type="InterPro" id="IPR002933">
    <property type="entry name" value="Peptidase_M20"/>
</dbReference>
<keyword evidence="5" id="KW-1185">Reference proteome</keyword>
<dbReference type="Gene3D" id="3.40.630.10">
    <property type="entry name" value="Zn peptidases"/>
    <property type="match status" value="1"/>
</dbReference>
<evidence type="ECO:0000313" key="5">
    <source>
        <dbReference type="Proteomes" id="UP000780801"/>
    </source>
</evidence>
<dbReference type="InterPro" id="IPR017144">
    <property type="entry name" value="Xaa-Arg_dipeptidase"/>
</dbReference>
<dbReference type="SUPFAM" id="SSF53187">
    <property type="entry name" value="Zn-dependent exopeptidases"/>
    <property type="match status" value="1"/>
</dbReference>
<dbReference type="InterPro" id="IPR017439">
    <property type="entry name" value="Amidohydrolase"/>
</dbReference>